<name>A0A142K8Z1_9CAUD</name>
<dbReference type="OrthoDB" id="9951at10239"/>
<dbReference type="EMBL" id="KU963248">
    <property type="protein sequence ID" value="AMS02574.1"/>
    <property type="molecule type" value="Genomic_DNA"/>
</dbReference>
<organism evidence="1 2">
    <name type="scientific">Gordonia phage Yvonnetastic</name>
    <dbReference type="NCBI Taxonomy" id="1821566"/>
    <lineage>
        <taxon>Viruses</taxon>
        <taxon>Duplodnaviria</taxon>
        <taxon>Heunggongvirae</taxon>
        <taxon>Uroviricota</taxon>
        <taxon>Caudoviricetes</taxon>
        <taxon>Yvonnevirus</taxon>
        <taxon>Yvonnevirus yvonnetastic</taxon>
        <taxon>Gordonia virus Yvonnetastic</taxon>
    </lineage>
</organism>
<gene>
    <name evidence="1" type="primary">30</name>
    <name evidence="1" type="ORF">SEA_YVONNETASTIC_30</name>
</gene>
<evidence type="ECO:0000313" key="2">
    <source>
        <dbReference type="Proteomes" id="UP000201371"/>
    </source>
</evidence>
<dbReference type="GeneID" id="29124992"/>
<reference evidence="2" key="1">
    <citation type="submission" date="2016-03" db="EMBL/GenBank/DDBJ databases">
        <authorList>
            <person name="Ploux O."/>
        </authorList>
    </citation>
    <scope>NUCLEOTIDE SEQUENCE [LARGE SCALE GENOMIC DNA]</scope>
</reference>
<dbReference type="KEGG" id="vg:29124992"/>
<accession>A0A142K8Z1</accession>
<evidence type="ECO:0000313" key="1">
    <source>
        <dbReference type="EMBL" id="AMS02574.1"/>
    </source>
</evidence>
<dbReference type="RefSeq" id="YP_009301084.1">
    <property type="nucleotide sequence ID" value="NC_031230.1"/>
</dbReference>
<keyword evidence="2" id="KW-1185">Reference proteome</keyword>
<protein>
    <submittedName>
        <fullName evidence="1">Capsid morphogenesis F-Mu-like protein</fullName>
    </submittedName>
</protein>
<dbReference type="Proteomes" id="UP000201371">
    <property type="component" value="Segment"/>
</dbReference>
<proteinExistence type="predicted"/>
<sequence>MMADSRFLRLVKNYSAQRGAVSDRVELQVNSAWARTDPYNGQSVKDFVEQASLFMTAGQQQVAFQIAAVQRTAFDLLGVEGMEDYIPNVPDEVRLYSDEGYEFADPVSVRTDLGFSQRLPADEVFNRPVRKYRYLRSVGKSHSESLDESNNRVKIIVETNLALAQREAETQIIQATKKRGKGEKVTGYRRIIHPERSRTGVCGLCIAAADRIYQVEQLKDLHTYCQCTVLPVTAANDPGLDLNQEDLEQLYGPDGRTASEYLRQLSFKVEQHGELGPILVPTASSKGGGVITFNQQQNDTRTQTRAA</sequence>